<reference evidence="4" key="2">
    <citation type="journal article" date="2021" name="Microbiome">
        <title>Successional dynamics and alternative stable states in a saline activated sludge microbial community over 9 years.</title>
        <authorList>
            <person name="Wang Y."/>
            <person name="Ye J."/>
            <person name="Ju F."/>
            <person name="Liu L."/>
            <person name="Boyd J.A."/>
            <person name="Deng Y."/>
            <person name="Parks D.H."/>
            <person name="Jiang X."/>
            <person name="Yin X."/>
            <person name="Woodcroft B.J."/>
            <person name="Tyson G.W."/>
            <person name="Hugenholtz P."/>
            <person name="Polz M.F."/>
            <person name="Zhang T."/>
        </authorList>
    </citation>
    <scope>NUCLEOTIDE SEQUENCE</scope>
    <source>
        <strain evidence="4">HKST-UBA01</strain>
    </source>
</reference>
<evidence type="ECO:0000256" key="1">
    <source>
        <dbReference type="ARBA" id="ARBA00006484"/>
    </source>
</evidence>
<evidence type="ECO:0000313" key="4">
    <source>
        <dbReference type="EMBL" id="MCA9727266.1"/>
    </source>
</evidence>
<protein>
    <submittedName>
        <fullName evidence="4">3-oxoacyl-ACP reductase FabG</fullName>
    </submittedName>
</protein>
<sequence length="270" mass="29370">MLLQDRVAVITGAGRGIGRAIARLFVDEGCRVMINDVERDPADEAATFCTESATRSHVHTSIGSIADPHYVESLMSETVSEFGSIDILVNNAGITRDGMIHKMSEEEWHTVLDVNLGGTFRCIRAAAPFLRDPAKAEIEATGDVRYHRKIVNFFSTSAIHGNIGQANYAAAKMGNVGLTRSLAREWAPFRINVNCVAPGFTDTRMTQIKEDAASGMGIPRARRDELLQKLPFGRPASPEDVARVVLFFASPLSDWVTGQTINVSGGQQIP</sequence>
<dbReference type="GO" id="GO:0016616">
    <property type="term" value="F:oxidoreductase activity, acting on the CH-OH group of donors, NAD or NADP as acceptor"/>
    <property type="evidence" value="ECO:0007669"/>
    <property type="project" value="TreeGrafter"/>
</dbReference>
<gene>
    <name evidence="4" type="ORF">KC729_06250</name>
</gene>
<dbReference type="GO" id="GO:0006633">
    <property type="term" value="P:fatty acid biosynthetic process"/>
    <property type="evidence" value="ECO:0007669"/>
    <property type="project" value="TreeGrafter"/>
</dbReference>
<comment type="caution">
    <text evidence="4">The sequence shown here is derived from an EMBL/GenBank/DDBJ whole genome shotgun (WGS) entry which is preliminary data.</text>
</comment>
<dbReference type="InterPro" id="IPR057326">
    <property type="entry name" value="KR_dom"/>
</dbReference>
<dbReference type="PANTHER" id="PTHR42760">
    <property type="entry name" value="SHORT-CHAIN DEHYDROGENASES/REDUCTASES FAMILY MEMBER"/>
    <property type="match status" value="1"/>
</dbReference>
<feature type="domain" description="Ketoreductase" evidence="3">
    <location>
        <begin position="6"/>
        <end position="203"/>
    </location>
</feature>
<reference evidence="4" key="1">
    <citation type="submission" date="2020-04" db="EMBL/GenBank/DDBJ databases">
        <authorList>
            <person name="Zhang T."/>
        </authorList>
    </citation>
    <scope>NUCLEOTIDE SEQUENCE</scope>
    <source>
        <strain evidence="4">HKST-UBA01</strain>
    </source>
</reference>
<dbReference type="GO" id="GO:0048038">
    <property type="term" value="F:quinone binding"/>
    <property type="evidence" value="ECO:0007669"/>
    <property type="project" value="TreeGrafter"/>
</dbReference>
<dbReference type="SMART" id="SM00822">
    <property type="entry name" value="PKS_KR"/>
    <property type="match status" value="1"/>
</dbReference>
<dbReference type="PRINTS" id="PR00080">
    <property type="entry name" value="SDRFAMILY"/>
</dbReference>
<dbReference type="InterPro" id="IPR002347">
    <property type="entry name" value="SDR_fam"/>
</dbReference>
<evidence type="ECO:0000313" key="5">
    <source>
        <dbReference type="Proteomes" id="UP000697710"/>
    </source>
</evidence>
<dbReference type="PRINTS" id="PR00081">
    <property type="entry name" value="GDHRDH"/>
</dbReference>
<dbReference type="PANTHER" id="PTHR42760:SF133">
    <property type="entry name" value="3-OXOACYL-[ACYL-CARRIER-PROTEIN] REDUCTASE"/>
    <property type="match status" value="1"/>
</dbReference>
<comment type="similarity">
    <text evidence="1">Belongs to the short-chain dehydrogenases/reductases (SDR) family.</text>
</comment>
<dbReference type="AlphaFoldDB" id="A0A956M010"/>
<dbReference type="Pfam" id="PF13561">
    <property type="entry name" value="adh_short_C2"/>
    <property type="match status" value="1"/>
</dbReference>
<organism evidence="4 5">
    <name type="scientific">Eiseniibacteriota bacterium</name>
    <dbReference type="NCBI Taxonomy" id="2212470"/>
    <lineage>
        <taxon>Bacteria</taxon>
        <taxon>Candidatus Eiseniibacteriota</taxon>
    </lineage>
</organism>
<evidence type="ECO:0000259" key="3">
    <source>
        <dbReference type="SMART" id="SM00822"/>
    </source>
</evidence>
<proteinExistence type="inferred from homology"/>
<name>A0A956M010_UNCEI</name>
<dbReference type="EMBL" id="JAGQHR010000136">
    <property type="protein sequence ID" value="MCA9727266.1"/>
    <property type="molecule type" value="Genomic_DNA"/>
</dbReference>
<keyword evidence="2" id="KW-0560">Oxidoreductase</keyword>
<dbReference type="InterPro" id="IPR036291">
    <property type="entry name" value="NAD(P)-bd_dom_sf"/>
</dbReference>
<dbReference type="SUPFAM" id="SSF51735">
    <property type="entry name" value="NAD(P)-binding Rossmann-fold domains"/>
    <property type="match status" value="1"/>
</dbReference>
<accession>A0A956M010</accession>
<dbReference type="Proteomes" id="UP000697710">
    <property type="component" value="Unassembled WGS sequence"/>
</dbReference>
<dbReference type="FunFam" id="3.40.50.720:FF:000084">
    <property type="entry name" value="Short-chain dehydrogenase reductase"/>
    <property type="match status" value="1"/>
</dbReference>
<evidence type="ECO:0000256" key="2">
    <source>
        <dbReference type="ARBA" id="ARBA00023002"/>
    </source>
</evidence>
<dbReference type="Gene3D" id="3.40.50.720">
    <property type="entry name" value="NAD(P)-binding Rossmann-like Domain"/>
    <property type="match status" value="1"/>
</dbReference>